<feature type="compositionally biased region" description="Polar residues" evidence="1">
    <location>
        <begin position="183"/>
        <end position="200"/>
    </location>
</feature>
<dbReference type="Proteomes" id="UP000187609">
    <property type="component" value="Unassembled WGS sequence"/>
</dbReference>
<dbReference type="PANTHER" id="PTHR33710:SF54">
    <property type="entry name" value="NON-LTR RETROELEMENT REVERSE TRANSCRIPTASE"/>
    <property type="match status" value="1"/>
</dbReference>
<feature type="compositionally biased region" description="Low complexity" evidence="1">
    <location>
        <begin position="210"/>
        <end position="219"/>
    </location>
</feature>
<dbReference type="EMBL" id="MJEQ01007812">
    <property type="protein sequence ID" value="OIT19367.1"/>
    <property type="molecule type" value="Genomic_DNA"/>
</dbReference>
<dbReference type="STRING" id="49451.A0A1J6KBL5"/>
<evidence type="ECO:0008006" key="4">
    <source>
        <dbReference type="Google" id="ProtNLM"/>
    </source>
</evidence>
<proteinExistence type="predicted"/>
<feature type="compositionally biased region" description="Polar residues" evidence="1">
    <location>
        <begin position="221"/>
        <end position="233"/>
    </location>
</feature>
<feature type="region of interest" description="Disordered" evidence="1">
    <location>
        <begin position="1"/>
        <end position="30"/>
    </location>
</feature>
<feature type="compositionally biased region" description="Polar residues" evidence="1">
    <location>
        <begin position="165"/>
        <end position="176"/>
    </location>
</feature>
<accession>A0A1J6KBL5</accession>
<dbReference type="Gramene" id="OIT19367">
    <property type="protein sequence ID" value="OIT19367"/>
    <property type="gene ID" value="A4A49_42072"/>
</dbReference>
<dbReference type="SUPFAM" id="SSF56219">
    <property type="entry name" value="DNase I-like"/>
    <property type="match status" value="1"/>
</dbReference>
<sequence length="541" mass="60075">MTSVNPPAQLERSKDSGAQNQPISPAPQSLSVSVVALVEGGKEICLERLKSRQEGVPNGEGIPHVLHECASAYLSDHREDLTAPATTVQSVTVPANTNSTDPQIHDHATCESSSLDDELFQHQDANLRSLAKGKAQIAADFTLQTPKSKNKPSQKKRQAMRKQNKGISINEPSASPTVPYGHQSPTATSGRKTALNSADRSQGYKDLDPDPSLSQPLLDTADQQNKKGNGSTVQQEDALINVMASTPIEECPLNNSSPELDEYRPLLSEDEMSGSIEEKYEISDVPEDDEQHYDLLINAVNGAYQHSDEFDGTVIDHDEQQLTVKLRRVEAADPFHLTIIYAKYKIALRRPLWDALRTKALATSTPWCVTGDFNVITSIEEKIGGIPYHINKSLELISMIEDCGLTDLGYYGPRCTWSNGRGPCSIVWKRLDRGLVNDSWLASNPATTITHLASVGSDHSPLLMELNVRTNNSIKYFKFLNCWTENDSFLPLVQEVWNIQVSGNPMWVFHQKLKALCSALYKWSRQQYGDIFLKAKEYEEK</sequence>
<comment type="caution">
    <text evidence="2">The sequence shown here is derived from an EMBL/GenBank/DDBJ whole genome shotgun (WGS) entry which is preliminary data.</text>
</comment>
<organism evidence="2 3">
    <name type="scientific">Nicotiana attenuata</name>
    <name type="common">Coyote tobacco</name>
    <dbReference type="NCBI Taxonomy" id="49451"/>
    <lineage>
        <taxon>Eukaryota</taxon>
        <taxon>Viridiplantae</taxon>
        <taxon>Streptophyta</taxon>
        <taxon>Embryophyta</taxon>
        <taxon>Tracheophyta</taxon>
        <taxon>Spermatophyta</taxon>
        <taxon>Magnoliopsida</taxon>
        <taxon>eudicotyledons</taxon>
        <taxon>Gunneridae</taxon>
        <taxon>Pentapetalae</taxon>
        <taxon>asterids</taxon>
        <taxon>lamiids</taxon>
        <taxon>Solanales</taxon>
        <taxon>Solanaceae</taxon>
        <taxon>Nicotianoideae</taxon>
        <taxon>Nicotianeae</taxon>
        <taxon>Nicotiana</taxon>
    </lineage>
</organism>
<protein>
    <recommendedName>
        <fullName evidence="4">DUF4283 domain-containing protein</fullName>
    </recommendedName>
</protein>
<reference evidence="2" key="1">
    <citation type="submission" date="2016-11" db="EMBL/GenBank/DDBJ databases">
        <title>The genome of Nicotiana attenuata.</title>
        <authorList>
            <person name="Xu S."/>
            <person name="Brockmoeller T."/>
            <person name="Gaquerel E."/>
            <person name="Navarro A."/>
            <person name="Kuhl H."/>
            <person name="Gase K."/>
            <person name="Ling Z."/>
            <person name="Zhou W."/>
            <person name="Kreitzer C."/>
            <person name="Stanke M."/>
            <person name="Tang H."/>
            <person name="Lyons E."/>
            <person name="Pandey P."/>
            <person name="Pandey S.P."/>
            <person name="Timmermann B."/>
            <person name="Baldwin I.T."/>
        </authorList>
    </citation>
    <scope>NUCLEOTIDE SEQUENCE [LARGE SCALE GENOMIC DNA]</scope>
    <source>
        <strain evidence="2">UT</strain>
    </source>
</reference>
<dbReference type="Gene3D" id="3.60.10.10">
    <property type="entry name" value="Endonuclease/exonuclease/phosphatase"/>
    <property type="match status" value="1"/>
</dbReference>
<keyword evidence="3" id="KW-1185">Reference proteome</keyword>
<feature type="compositionally biased region" description="Basic residues" evidence="1">
    <location>
        <begin position="148"/>
        <end position="164"/>
    </location>
</feature>
<dbReference type="AlphaFoldDB" id="A0A1J6KBL5"/>
<evidence type="ECO:0000313" key="3">
    <source>
        <dbReference type="Proteomes" id="UP000187609"/>
    </source>
</evidence>
<gene>
    <name evidence="2" type="ORF">A4A49_42072</name>
</gene>
<feature type="compositionally biased region" description="Polar residues" evidence="1">
    <location>
        <begin position="16"/>
        <end position="30"/>
    </location>
</feature>
<name>A0A1J6KBL5_NICAT</name>
<dbReference type="PANTHER" id="PTHR33710">
    <property type="entry name" value="BNAC02G09200D PROTEIN"/>
    <property type="match status" value="1"/>
</dbReference>
<feature type="non-terminal residue" evidence="2">
    <location>
        <position position="541"/>
    </location>
</feature>
<evidence type="ECO:0000313" key="2">
    <source>
        <dbReference type="EMBL" id="OIT19367.1"/>
    </source>
</evidence>
<dbReference type="InterPro" id="IPR036691">
    <property type="entry name" value="Endo/exonu/phosph_ase_sf"/>
</dbReference>
<evidence type="ECO:0000256" key="1">
    <source>
        <dbReference type="SAM" id="MobiDB-lite"/>
    </source>
</evidence>
<feature type="region of interest" description="Disordered" evidence="1">
    <location>
        <begin position="141"/>
        <end position="233"/>
    </location>
</feature>